<dbReference type="AlphaFoldDB" id="A0A9N8DHV9"/>
<name>A0A9N8DHV9_9STRA</name>
<accession>A0A9N8DHV9</accession>
<protein>
    <submittedName>
        <fullName evidence="1">Uncharacterized protein</fullName>
    </submittedName>
</protein>
<dbReference type="Proteomes" id="UP001153069">
    <property type="component" value="Unassembled WGS sequence"/>
</dbReference>
<dbReference type="InterPro" id="IPR012340">
    <property type="entry name" value="NA-bd_OB-fold"/>
</dbReference>
<comment type="caution">
    <text evidence="1">The sequence shown here is derived from an EMBL/GenBank/DDBJ whole genome shotgun (WGS) entry which is preliminary data.</text>
</comment>
<keyword evidence="2" id="KW-1185">Reference proteome</keyword>
<reference evidence="1" key="1">
    <citation type="submission" date="2020-06" db="EMBL/GenBank/DDBJ databases">
        <authorList>
            <consortium name="Plant Systems Biology data submission"/>
        </authorList>
    </citation>
    <scope>NUCLEOTIDE SEQUENCE</scope>
    <source>
        <strain evidence="1">D6</strain>
    </source>
</reference>
<evidence type="ECO:0000313" key="1">
    <source>
        <dbReference type="EMBL" id="CAB9502959.1"/>
    </source>
</evidence>
<sequence length="251" mass="27881">MTSLAPAPHRCFVMDLPSVVSRHQQEQNCHDVRLMGTVVSIKDLPPYTEEDPSLSSSFYQYGNDEYTMLELDDGTGSIICLTPMATMERLVALKVGNMIDCIGKCLRLGADTKSSTDSRASNTANSTSTYLPQQQQPTALIIQVDTLLEVRGEASVAERLRWLEITQLQPKLFRKSTTCTNAIGSMHGYPCPEMSSNDILQIIESNEREGVKLADLAMVMDIEEIHAKTLIEDLQMQGLVYENEKGCFVPL</sequence>
<dbReference type="Gene3D" id="2.40.50.140">
    <property type="entry name" value="Nucleic acid-binding proteins"/>
    <property type="match status" value="1"/>
</dbReference>
<gene>
    <name evidence="1" type="ORF">SEMRO_151_G069280.1</name>
</gene>
<organism evidence="1 2">
    <name type="scientific">Seminavis robusta</name>
    <dbReference type="NCBI Taxonomy" id="568900"/>
    <lineage>
        <taxon>Eukaryota</taxon>
        <taxon>Sar</taxon>
        <taxon>Stramenopiles</taxon>
        <taxon>Ochrophyta</taxon>
        <taxon>Bacillariophyta</taxon>
        <taxon>Bacillariophyceae</taxon>
        <taxon>Bacillariophycidae</taxon>
        <taxon>Naviculales</taxon>
        <taxon>Naviculaceae</taxon>
        <taxon>Seminavis</taxon>
    </lineage>
</organism>
<evidence type="ECO:0000313" key="2">
    <source>
        <dbReference type="Proteomes" id="UP001153069"/>
    </source>
</evidence>
<proteinExistence type="predicted"/>
<dbReference type="EMBL" id="CAICTM010000150">
    <property type="protein sequence ID" value="CAB9502959.1"/>
    <property type="molecule type" value="Genomic_DNA"/>
</dbReference>